<reference evidence="1 2" key="1">
    <citation type="submission" date="2019-07" db="EMBL/GenBank/DDBJ databases">
        <title>The First High-Quality Draft Genome Sequence of the Causal Agent of the Current Panama Disease Epidemic.</title>
        <authorList>
            <person name="Warmington R.J."/>
            <person name="Kay W."/>
            <person name="Jeffries A."/>
            <person name="Bebber D."/>
            <person name="Moore K."/>
            <person name="Studholme D.J."/>
        </authorList>
    </citation>
    <scope>NUCLEOTIDE SEQUENCE [LARGE SCALE GENOMIC DNA]</scope>
    <source>
        <strain evidence="1 2">TR4</strain>
    </source>
</reference>
<protein>
    <submittedName>
        <fullName evidence="1">Uncharacterized protein</fullName>
    </submittedName>
</protein>
<dbReference type="Proteomes" id="UP000321331">
    <property type="component" value="Unassembled WGS sequence"/>
</dbReference>
<sequence length="129" mass="14511">MCILPGIKCPFLHLGNVTIQTCHFGDIHGSSSGQLQRQMMDPKYRILWLSTIGNTLETPAFGHPNFQRWIGMAETSKAAMIPWYDFASKSHTYIHRSLHLCTAHECASPGVNCPWASSRCRAFSTNEQE</sequence>
<accession>A0A5C6TIG5</accession>
<organism evidence="1 2">
    <name type="scientific">Fusarium oxysporum f. sp. cubense</name>
    <dbReference type="NCBI Taxonomy" id="61366"/>
    <lineage>
        <taxon>Eukaryota</taxon>
        <taxon>Fungi</taxon>
        <taxon>Dikarya</taxon>
        <taxon>Ascomycota</taxon>
        <taxon>Pezizomycotina</taxon>
        <taxon>Sordariomycetes</taxon>
        <taxon>Hypocreomycetidae</taxon>
        <taxon>Hypocreales</taxon>
        <taxon>Nectriaceae</taxon>
        <taxon>Fusarium</taxon>
        <taxon>Fusarium oxysporum species complex</taxon>
    </lineage>
</organism>
<comment type="caution">
    <text evidence="1">The sequence shown here is derived from an EMBL/GenBank/DDBJ whole genome shotgun (WGS) entry which is preliminary data.</text>
</comment>
<proteinExistence type="predicted"/>
<name>A0A5C6TIG5_FUSOC</name>
<dbReference type="AlphaFoldDB" id="A0A5C6TIG5"/>
<gene>
    <name evidence="1" type="ORF">FocTR4_00005178</name>
</gene>
<evidence type="ECO:0000313" key="2">
    <source>
        <dbReference type="Proteomes" id="UP000321331"/>
    </source>
</evidence>
<dbReference type="EMBL" id="VMNF01000004">
    <property type="protein sequence ID" value="TXC10647.1"/>
    <property type="molecule type" value="Genomic_DNA"/>
</dbReference>
<evidence type="ECO:0000313" key="1">
    <source>
        <dbReference type="EMBL" id="TXC10647.1"/>
    </source>
</evidence>